<keyword evidence="2" id="KW-0472">Membrane</keyword>
<keyword evidence="2" id="KW-0812">Transmembrane</keyword>
<dbReference type="InterPro" id="IPR046529">
    <property type="entry name" value="DUF6594"/>
</dbReference>
<dbReference type="Proteomes" id="UP000800200">
    <property type="component" value="Unassembled WGS sequence"/>
</dbReference>
<feature type="compositionally biased region" description="Polar residues" evidence="1">
    <location>
        <begin position="35"/>
        <end position="52"/>
    </location>
</feature>
<dbReference type="EMBL" id="ML994657">
    <property type="protein sequence ID" value="KAF2180528.1"/>
    <property type="molecule type" value="Genomic_DNA"/>
</dbReference>
<evidence type="ECO:0000259" key="3">
    <source>
        <dbReference type="Pfam" id="PF20237"/>
    </source>
</evidence>
<feature type="transmembrane region" description="Helical" evidence="2">
    <location>
        <begin position="331"/>
        <end position="351"/>
    </location>
</feature>
<name>A0A6A6DQB3_9PEZI</name>
<proteinExistence type="predicted"/>
<evidence type="ECO:0000256" key="2">
    <source>
        <dbReference type="SAM" id="Phobius"/>
    </source>
</evidence>
<dbReference type="PANTHER" id="PTHR34502">
    <property type="entry name" value="DUF6594 DOMAIN-CONTAINING PROTEIN-RELATED"/>
    <property type="match status" value="1"/>
</dbReference>
<feature type="domain" description="DUF6594" evidence="3">
    <location>
        <begin position="76"/>
        <end position="345"/>
    </location>
</feature>
<gene>
    <name evidence="4" type="ORF">K469DRAFT_692727</name>
</gene>
<feature type="transmembrane region" description="Helical" evidence="2">
    <location>
        <begin position="305"/>
        <end position="325"/>
    </location>
</feature>
<evidence type="ECO:0000313" key="5">
    <source>
        <dbReference type="Proteomes" id="UP000800200"/>
    </source>
</evidence>
<evidence type="ECO:0000313" key="4">
    <source>
        <dbReference type="EMBL" id="KAF2180528.1"/>
    </source>
</evidence>
<sequence>MTGHGLIMGEKVDRQPERQGSGDAIIDIDSPTKRAVNSPSDLTLVASSQAAQIQKRDKERARKIDTKSLEEYPLGYPRLAAFESSESSFSLYRGFSYLHSRVILELQDELRCLEANLQDLDEMDDINGQGRRLMSRAMDLRQAKKEGVTSKRAQLIGAIREKLVLYDEILVKARELNGFQRPSKRDYRSVRTWFVNEKPLSDVKEESFIKQREDIISLRLGREWGGFDGLIETILQKMRCPMIQRIFTTQELRDKTNDKSIHYYSPSRVENLVGLIITLIIFILLVVPVVVMYKLTKIGERNSTFDAVGILVIFTLLFSAAMAFLTKARRHELFAASAAYCAVLVVFISNFNDLKGKSKG</sequence>
<keyword evidence="5" id="KW-1185">Reference proteome</keyword>
<dbReference type="OrthoDB" id="3533814at2759"/>
<feature type="transmembrane region" description="Helical" evidence="2">
    <location>
        <begin position="272"/>
        <end position="293"/>
    </location>
</feature>
<reference evidence="4" key="1">
    <citation type="journal article" date="2020" name="Stud. Mycol.">
        <title>101 Dothideomycetes genomes: a test case for predicting lifestyles and emergence of pathogens.</title>
        <authorList>
            <person name="Haridas S."/>
            <person name="Albert R."/>
            <person name="Binder M."/>
            <person name="Bloem J."/>
            <person name="Labutti K."/>
            <person name="Salamov A."/>
            <person name="Andreopoulos B."/>
            <person name="Baker S."/>
            <person name="Barry K."/>
            <person name="Bills G."/>
            <person name="Bluhm B."/>
            <person name="Cannon C."/>
            <person name="Castanera R."/>
            <person name="Culley D."/>
            <person name="Daum C."/>
            <person name="Ezra D."/>
            <person name="Gonzalez J."/>
            <person name="Henrissat B."/>
            <person name="Kuo A."/>
            <person name="Liang C."/>
            <person name="Lipzen A."/>
            <person name="Lutzoni F."/>
            <person name="Magnuson J."/>
            <person name="Mondo S."/>
            <person name="Nolan M."/>
            <person name="Ohm R."/>
            <person name="Pangilinan J."/>
            <person name="Park H.-J."/>
            <person name="Ramirez L."/>
            <person name="Alfaro M."/>
            <person name="Sun H."/>
            <person name="Tritt A."/>
            <person name="Yoshinaga Y."/>
            <person name="Zwiers L.-H."/>
            <person name="Turgeon B."/>
            <person name="Goodwin S."/>
            <person name="Spatafora J."/>
            <person name="Crous P."/>
            <person name="Grigoriev I."/>
        </authorList>
    </citation>
    <scope>NUCLEOTIDE SEQUENCE</scope>
    <source>
        <strain evidence="4">CBS 207.26</strain>
    </source>
</reference>
<feature type="region of interest" description="Disordered" evidence="1">
    <location>
        <begin position="1"/>
        <end position="61"/>
    </location>
</feature>
<dbReference type="PANTHER" id="PTHR34502:SF3">
    <property type="entry name" value="DUF6594 DOMAIN-CONTAINING PROTEIN"/>
    <property type="match status" value="1"/>
</dbReference>
<protein>
    <recommendedName>
        <fullName evidence="3">DUF6594 domain-containing protein</fullName>
    </recommendedName>
</protein>
<evidence type="ECO:0000256" key="1">
    <source>
        <dbReference type="SAM" id="MobiDB-lite"/>
    </source>
</evidence>
<dbReference type="AlphaFoldDB" id="A0A6A6DQB3"/>
<dbReference type="Pfam" id="PF20237">
    <property type="entry name" value="DUF6594"/>
    <property type="match status" value="1"/>
</dbReference>
<keyword evidence="2" id="KW-1133">Transmembrane helix</keyword>
<organism evidence="4 5">
    <name type="scientific">Zopfia rhizophila CBS 207.26</name>
    <dbReference type="NCBI Taxonomy" id="1314779"/>
    <lineage>
        <taxon>Eukaryota</taxon>
        <taxon>Fungi</taxon>
        <taxon>Dikarya</taxon>
        <taxon>Ascomycota</taxon>
        <taxon>Pezizomycotina</taxon>
        <taxon>Dothideomycetes</taxon>
        <taxon>Dothideomycetes incertae sedis</taxon>
        <taxon>Zopfiaceae</taxon>
        <taxon>Zopfia</taxon>
    </lineage>
</organism>
<accession>A0A6A6DQB3</accession>